<dbReference type="Proteomes" id="UP000533598">
    <property type="component" value="Unassembled WGS sequence"/>
</dbReference>
<keyword evidence="5" id="KW-1185">Reference proteome</keyword>
<feature type="domain" description="CBM-cenC" evidence="2">
    <location>
        <begin position="361"/>
        <end position="472"/>
    </location>
</feature>
<proteinExistence type="predicted"/>
<name>A0A7W7CFZ6_9PSEU</name>
<dbReference type="Gene3D" id="2.60.120.260">
    <property type="entry name" value="Galactose-binding domain-like"/>
    <property type="match status" value="1"/>
</dbReference>
<dbReference type="InterPro" id="IPR008979">
    <property type="entry name" value="Galactose-bd-like_sf"/>
</dbReference>
<dbReference type="InterPro" id="IPR025442">
    <property type="entry name" value="DUF4185"/>
</dbReference>
<dbReference type="RefSeq" id="WP_185006167.1">
    <property type="nucleotide sequence ID" value="NZ_BAAAUI010000005.1"/>
</dbReference>
<evidence type="ECO:0000259" key="2">
    <source>
        <dbReference type="Pfam" id="PF02018"/>
    </source>
</evidence>
<dbReference type="GO" id="GO:0016798">
    <property type="term" value="F:hydrolase activity, acting on glycosyl bonds"/>
    <property type="evidence" value="ECO:0007669"/>
    <property type="project" value="InterPro"/>
</dbReference>
<dbReference type="InterPro" id="IPR003305">
    <property type="entry name" value="CenC_carb-bd"/>
</dbReference>
<reference evidence="4 5" key="1">
    <citation type="submission" date="2020-08" db="EMBL/GenBank/DDBJ databases">
        <title>Sequencing the genomes of 1000 actinobacteria strains.</title>
        <authorList>
            <person name="Klenk H.-P."/>
        </authorList>
    </citation>
    <scope>NUCLEOTIDE SEQUENCE [LARGE SCALE GENOMIC DNA]</scope>
    <source>
        <strain evidence="4 5">DSM 44230</strain>
    </source>
</reference>
<evidence type="ECO:0000313" key="5">
    <source>
        <dbReference type="Proteomes" id="UP000533598"/>
    </source>
</evidence>
<dbReference type="Pfam" id="PF13810">
    <property type="entry name" value="DUF4185"/>
    <property type="match status" value="1"/>
</dbReference>
<dbReference type="AlphaFoldDB" id="A0A7W7CFZ6"/>
<accession>A0A7W7CFZ6</accession>
<protein>
    <recommendedName>
        <fullName evidence="6">DUF4185 domain-containing protein</fullName>
    </recommendedName>
</protein>
<keyword evidence="1" id="KW-0378">Hydrolase</keyword>
<evidence type="ECO:0000313" key="4">
    <source>
        <dbReference type="EMBL" id="MBB4680400.1"/>
    </source>
</evidence>
<dbReference type="Pfam" id="PF02018">
    <property type="entry name" value="CBM_4_9"/>
    <property type="match status" value="1"/>
</dbReference>
<comment type="caution">
    <text evidence="4">The sequence shown here is derived from an EMBL/GenBank/DDBJ whole genome shotgun (WGS) entry which is preliminary data.</text>
</comment>
<evidence type="ECO:0000256" key="1">
    <source>
        <dbReference type="ARBA" id="ARBA00022801"/>
    </source>
</evidence>
<dbReference type="SUPFAM" id="SSF49785">
    <property type="entry name" value="Galactose-binding domain-like"/>
    <property type="match status" value="1"/>
</dbReference>
<organism evidence="4 5">
    <name type="scientific">Crossiella cryophila</name>
    <dbReference type="NCBI Taxonomy" id="43355"/>
    <lineage>
        <taxon>Bacteria</taxon>
        <taxon>Bacillati</taxon>
        <taxon>Actinomycetota</taxon>
        <taxon>Actinomycetes</taxon>
        <taxon>Pseudonocardiales</taxon>
        <taxon>Pseudonocardiaceae</taxon>
        <taxon>Crossiella</taxon>
    </lineage>
</organism>
<gene>
    <name evidence="4" type="ORF">HNR67_006518</name>
</gene>
<evidence type="ECO:0000259" key="3">
    <source>
        <dbReference type="Pfam" id="PF13810"/>
    </source>
</evidence>
<sequence length="502" mass="53992">MGMNRRGIAVLVTGLVLGMAIIVPAAAVPALTVANTVALLAGQGADDINRTRERFAVHATDLGIMWRDGRGRTAIMFGDTYGAGWGGHGAGPETADWRFNVLAHSTDSNLADGLNIDSMITDRPGHAAELLHRDPAVSEITVIPTAGVATGTRDVVHYMSIRSWGPWTTNYAGLAYSEDGGRTWVKDPALRWPNSGGGARFQLGAFAKHGGHVYLFGTPNGRFGAAHLARVPEHRVLDLGVYEYWTADGWRLGGLDRAIPVFGGQVGELSVQYNTVLRRWVALTLDESRAAIVLRTAPAPTGPWTGGRVVVRGTDFPALYGAFLHPDSADSNEVFFVMSQWGPYHSKLMRLRLDQALPAPNLLSDGGFEDRPAGAGAGPWTITGKGGIDYGAGLARTGANNAWVRETSGWHAVSQRLAVRPGQRYRLSGWVRSSASTTDGYFGVRRDAGVLAERKFGQLGDYTRLEVDFLADSSEIEVFGGVWALDGKDTWVQLDDVSLDPL</sequence>
<dbReference type="EMBL" id="JACHMH010000001">
    <property type="protein sequence ID" value="MBB4680400.1"/>
    <property type="molecule type" value="Genomic_DNA"/>
</dbReference>
<feature type="domain" description="DUF4185" evidence="3">
    <location>
        <begin position="49"/>
        <end position="350"/>
    </location>
</feature>
<evidence type="ECO:0008006" key="6">
    <source>
        <dbReference type="Google" id="ProtNLM"/>
    </source>
</evidence>